<organism evidence="2 3">
    <name type="scientific">Methylobacterium persicinum</name>
    <dbReference type="NCBI Taxonomy" id="374426"/>
    <lineage>
        <taxon>Bacteria</taxon>
        <taxon>Pseudomonadati</taxon>
        <taxon>Pseudomonadota</taxon>
        <taxon>Alphaproteobacteria</taxon>
        <taxon>Hyphomicrobiales</taxon>
        <taxon>Methylobacteriaceae</taxon>
        <taxon>Methylobacterium</taxon>
    </lineage>
</organism>
<accession>A0ABU0HQR5</accession>
<evidence type="ECO:0000313" key="3">
    <source>
        <dbReference type="Proteomes" id="UP001236369"/>
    </source>
</evidence>
<keyword evidence="3" id="KW-1185">Reference proteome</keyword>
<keyword evidence="1" id="KW-1133">Transmembrane helix</keyword>
<proteinExistence type="predicted"/>
<evidence type="ECO:0000313" key="2">
    <source>
        <dbReference type="EMBL" id="MDQ0444666.1"/>
    </source>
</evidence>
<feature type="transmembrane region" description="Helical" evidence="1">
    <location>
        <begin position="43"/>
        <end position="67"/>
    </location>
</feature>
<keyword evidence="1" id="KW-0472">Membrane</keyword>
<dbReference type="RefSeq" id="WP_238249398.1">
    <property type="nucleotide sequence ID" value="NZ_BPQX01000030.1"/>
</dbReference>
<reference evidence="2 3" key="1">
    <citation type="submission" date="2023-07" db="EMBL/GenBank/DDBJ databases">
        <title>Genomic Encyclopedia of Type Strains, Phase IV (KMG-IV): sequencing the most valuable type-strain genomes for metagenomic binning, comparative biology and taxonomic classification.</title>
        <authorList>
            <person name="Goeker M."/>
        </authorList>
    </citation>
    <scope>NUCLEOTIDE SEQUENCE [LARGE SCALE GENOMIC DNA]</scope>
    <source>
        <strain evidence="2 3">DSM 19562</strain>
    </source>
</reference>
<sequence>MNQSRFIKISFQELILEEKGLFKNLTKILWNLTSCDHQKIERIYWLFSLMIAALATSAAFAAAYYTFNAYVEAARQAGIAQKALDSSTRPWLFIDRLALEGPLVVQQGNVSLKVKAVMKNYTQSPALGATLVAKLQQIRPGFNYPQKETKTICNEFRNDTMLNSSVIANESTLSWPAAATKTIDRNGLFPSAKSDKKYTQLSLVCCLNYFGLDGKSHQTAVHAQISNNQQSIFFDPDQGTFEPNDINMNIDYMIPNDSN</sequence>
<dbReference type="EMBL" id="JAUSVV010000014">
    <property type="protein sequence ID" value="MDQ0444666.1"/>
    <property type="molecule type" value="Genomic_DNA"/>
</dbReference>
<evidence type="ECO:0000256" key="1">
    <source>
        <dbReference type="SAM" id="Phobius"/>
    </source>
</evidence>
<dbReference type="Proteomes" id="UP001236369">
    <property type="component" value="Unassembled WGS sequence"/>
</dbReference>
<gene>
    <name evidence="2" type="ORF">QO016_004183</name>
</gene>
<name>A0ABU0HQR5_9HYPH</name>
<keyword evidence="1" id="KW-0812">Transmembrane</keyword>
<comment type="caution">
    <text evidence="2">The sequence shown here is derived from an EMBL/GenBank/DDBJ whole genome shotgun (WGS) entry which is preliminary data.</text>
</comment>
<protein>
    <submittedName>
        <fullName evidence="2">Uncharacterized protein</fullName>
    </submittedName>
</protein>